<keyword evidence="7 9" id="KW-0472">Membrane</keyword>
<feature type="domain" description="Sugar phosphate transporter" evidence="10">
    <location>
        <begin position="23"/>
        <end position="278"/>
    </location>
</feature>
<feature type="transmembrane region" description="Helical" evidence="9">
    <location>
        <begin position="174"/>
        <end position="194"/>
    </location>
</feature>
<proteinExistence type="inferred from homology"/>
<evidence type="ECO:0000256" key="6">
    <source>
        <dbReference type="ARBA" id="ARBA00022989"/>
    </source>
</evidence>
<name>A0A9W8YJA8_9PEZI</name>
<sequence length="379" mass="40236">MAATTILTQLLARYTPLITRPSSPITGRLYLRTILPIGLLYTLSLVCSNVSYTSLPLPNTEMLKALAPLFTLLISWVVSLTNPKVSVLGNMVVIALGACVTTFGEMSFVGRGFLVCVLGKAAECGRLLIVEKLLKEPRRGRFPGAGTPVMLDEEDGEGEPVSTGGGMGMSPLVALYYFAPVCMFLSGSLALAFELRTFSMLEVQRVGTWTLALSCFLAFMLNVAGVFLISKTSALAVSLLGFLNSPIPILASLLFSHTPITFTQIMGYGFSLAGTFFYGLSPEGMGAQVDAWFGIPLGSDSEAGSRESTAPIMAKASEYLGSLITINAQDGDEEAQRGRTGRRDGTPRPNPPAEKVRISVDSAASKGEPPSGKIAGRLD</sequence>
<dbReference type="GO" id="GO:0005789">
    <property type="term" value="C:endoplasmic reticulum membrane"/>
    <property type="evidence" value="ECO:0007669"/>
    <property type="project" value="UniProtKB-SubCell"/>
</dbReference>
<dbReference type="InterPro" id="IPR004853">
    <property type="entry name" value="Sugar_P_trans_dom"/>
</dbReference>
<evidence type="ECO:0000256" key="8">
    <source>
        <dbReference type="SAM" id="MobiDB-lite"/>
    </source>
</evidence>
<comment type="function">
    <text evidence="1">Involved in the import of GDP-mannose from the cytoplasm into the Golgi lumen.</text>
</comment>
<organism evidence="11 12">
    <name type="scientific">Gnomoniopsis smithogilvyi</name>
    <dbReference type="NCBI Taxonomy" id="1191159"/>
    <lineage>
        <taxon>Eukaryota</taxon>
        <taxon>Fungi</taxon>
        <taxon>Dikarya</taxon>
        <taxon>Ascomycota</taxon>
        <taxon>Pezizomycotina</taxon>
        <taxon>Sordariomycetes</taxon>
        <taxon>Sordariomycetidae</taxon>
        <taxon>Diaporthales</taxon>
        <taxon>Gnomoniaceae</taxon>
        <taxon>Gnomoniopsis</taxon>
    </lineage>
</organism>
<evidence type="ECO:0000256" key="7">
    <source>
        <dbReference type="ARBA" id="ARBA00023136"/>
    </source>
</evidence>
<evidence type="ECO:0000259" key="10">
    <source>
        <dbReference type="Pfam" id="PF03151"/>
    </source>
</evidence>
<evidence type="ECO:0000256" key="9">
    <source>
        <dbReference type="SAM" id="Phobius"/>
    </source>
</evidence>
<protein>
    <recommendedName>
        <fullName evidence="10">Sugar phosphate transporter domain-containing protein</fullName>
    </recommendedName>
</protein>
<comment type="similarity">
    <text evidence="3">Belongs to the TPT transporter family. SLC35D subfamily.</text>
</comment>
<evidence type="ECO:0000256" key="2">
    <source>
        <dbReference type="ARBA" id="ARBA00004477"/>
    </source>
</evidence>
<reference evidence="11" key="1">
    <citation type="submission" date="2022-10" db="EMBL/GenBank/DDBJ databases">
        <title>Tapping the CABI collections for fungal endophytes: first genome assemblies for Collariella, Neodidymelliopsis, Ascochyta clinopodiicola, Didymella pomorum, Didymosphaeria variabile, Neocosmospora piperis and Neocucurbitaria cava.</title>
        <authorList>
            <person name="Hill R."/>
        </authorList>
    </citation>
    <scope>NUCLEOTIDE SEQUENCE</scope>
    <source>
        <strain evidence="11">IMI 355082</strain>
    </source>
</reference>
<dbReference type="Pfam" id="PF03151">
    <property type="entry name" value="TPT"/>
    <property type="match status" value="1"/>
</dbReference>
<evidence type="ECO:0000313" key="12">
    <source>
        <dbReference type="Proteomes" id="UP001140453"/>
    </source>
</evidence>
<comment type="caution">
    <text evidence="11">The sequence shown here is derived from an EMBL/GenBank/DDBJ whole genome shotgun (WGS) entry which is preliminary data.</text>
</comment>
<evidence type="ECO:0000256" key="5">
    <source>
        <dbReference type="ARBA" id="ARBA00022692"/>
    </source>
</evidence>
<evidence type="ECO:0000313" key="11">
    <source>
        <dbReference type="EMBL" id="KAJ4386340.1"/>
    </source>
</evidence>
<feature type="transmembrane region" description="Helical" evidence="9">
    <location>
        <begin position="206"/>
        <end position="229"/>
    </location>
</feature>
<keyword evidence="6 9" id="KW-1133">Transmembrane helix</keyword>
<feature type="transmembrane region" description="Helical" evidence="9">
    <location>
        <begin position="87"/>
        <end position="104"/>
    </location>
</feature>
<evidence type="ECO:0000256" key="1">
    <source>
        <dbReference type="ARBA" id="ARBA00003420"/>
    </source>
</evidence>
<feature type="transmembrane region" description="Helical" evidence="9">
    <location>
        <begin position="63"/>
        <end position="80"/>
    </location>
</feature>
<evidence type="ECO:0000256" key="3">
    <source>
        <dbReference type="ARBA" id="ARBA00010425"/>
    </source>
</evidence>
<evidence type="ECO:0000256" key="4">
    <source>
        <dbReference type="ARBA" id="ARBA00011182"/>
    </source>
</evidence>
<dbReference type="Proteomes" id="UP001140453">
    <property type="component" value="Unassembled WGS sequence"/>
</dbReference>
<dbReference type="PANTHER" id="PTHR11132">
    <property type="entry name" value="SOLUTE CARRIER FAMILY 35"/>
    <property type="match status" value="1"/>
</dbReference>
<dbReference type="InterPro" id="IPR050186">
    <property type="entry name" value="TPT_transporter"/>
</dbReference>
<keyword evidence="5 9" id="KW-0812">Transmembrane</keyword>
<feature type="transmembrane region" description="Helical" evidence="9">
    <location>
        <begin position="235"/>
        <end position="256"/>
    </location>
</feature>
<feature type="compositionally biased region" description="Basic and acidic residues" evidence="8">
    <location>
        <begin position="334"/>
        <end position="346"/>
    </location>
</feature>
<dbReference type="AlphaFoldDB" id="A0A9W8YJA8"/>
<accession>A0A9W8YJA8</accession>
<comment type="subcellular location">
    <subcellularLocation>
        <location evidence="2">Endoplasmic reticulum membrane</location>
        <topology evidence="2">Multi-pass membrane protein</topology>
    </subcellularLocation>
</comment>
<dbReference type="EMBL" id="JAPEVB010000006">
    <property type="protein sequence ID" value="KAJ4386340.1"/>
    <property type="molecule type" value="Genomic_DNA"/>
</dbReference>
<feature type="region of interest" description="Disordered" evidence="8">
    <location>
        <begin position="329"/>
        <end position="379"/>
    </location>
</feature>
<dbReference type="OrthoDB" id="10261634at2759"/>
<keyword evidence="12" id="KW-1185">Reference proteome</keyword>
<comment type="subunit">
    <text evidence="4">Homooligomer.</text>
</comment>
<gene>
    <name evidence="11" type="ORF">N0V93_009235</name>
</gene>
<feature type="transmembrane region" description="Helical" evidence="9">
    <location>
        <begin position="29"/>
        <end position="51"/>
    </location>
</feature>